<dbReference type="InterPro" id="IPR002142">
    <property type="entry name" value="Peptidase_S49"/>
</dbReference>
<gene>
    <name evidence="7" type="ordered locus">FCOL_05415</name>
</gene>
<dbReference type="eggNOG" id="COG0616">
    <property type="taxonomic scope" value="Bacteria"/>
</dbReference>
<dbReference type="InterPro" id="IPR047272">
    <property type="entry name" value="S49_SppA_C"/>
</dbReference>
<dbReference type="PANTHER" id="PTHR42987:SF4">
    <property type="entry name" value="PROTEASE SOHB-RELATED"/>
    <property type="match status" value="1"/>
</dbReference>
<dbReference type="Proteomes" id="UP000005638">
    <property type="component" value="Chromosome"/>
</dbReference>
<dbReference type="SUPFAM" id="SSF52096">
    <property type="entry name" value="ClpP/crotonase"/>
    <property type="match status" value="1"/>
</dbReference>
<dbReference type="MEROPS" id="S49.003"/>
<dbReference type="AlphaFoldDB" id="G8X9G1"/>
<dbReference type="InterPro" id="IPR029045">
    <property type="entry name" value="ClpP/crotonase-like_dom_sf"/>
</dbReference>
<dbReference type="GO" id="GO:0008236">
    <property type="term" value="F:serine-type peptidase activity"/>
    <property type="evidence" value="ECO:0007669"/>
    <property type="project" value="UniProtKB-KW"/>
</dbReference>
<evidence type="ECO:0000256" key="3">
    <source>
        <dbReference type="ARBA" id="ARBA00022801"/>
    </source>
</evidence>
<evidence type="ECO:0000256" key="2">
    <source>
        <dbReference type="ARBA" id="ARBA00022670"/>
    </source>
</evidence>
<name>G8X9G1_FLACA</name>
<feature type="coiled-coil region" evidence="5">
    <location>
        <begin position="299"/>
        <end position="351"/>
    </location>
</feature>
<accession>G8X9G1</accession>
<keyword evidence="4" id="KW-0720">Serine protease</keyword>
<evidence type="ECO:0000313" key="8">
    <source>
        <dbReference type="Proteomes" id="UP000005638"/>
    </source>
</evidence>
<protein>
    <submittedName>
        <fullName evidence="7">Peptidase S49</fullName>
    </submittedName>
</protein>
<evidence type="ECO:0000259" key="6">
    <source>
        <dbReference type="Pfam" id="PF01343"/>
    </source>
</evidence>
<dbReference type="HOGENOM" id="CLU_651730_0_0_10"/>
<dbReference type="STRING" id="1041826.FCOL_05415"/>
<keyword evidence="3" id="KW-0378">Hydrolase</keyword>
<dbReference type="Gene3D" id="3.90.226.10">
    <property type="entry name" value="2-enoyl-CoA Hydratase, Chain A, domain 1"/>
    <property type="match status" value="1"/>
</dbReference>
<dbReference type="GO" id="GO:0006508">
    <property type="term" value="P:proteolysis"/>
    <property type="evidence" value="ECO:0007669"/>
    <property type="project" value="UniProtKB-KW"/>
</dbReference>
<dbReference type="Pfam" id="PF01343">
    <property type="entry name" value="Peptidase_S49"/>
    <property type="match status" value="1"/>
</dbReference>
<reference evidence="7 8" key="1">
    <citation type="journal article" date="2012" name="J. Bacteriol.">
        <title>Genome Sequence of the Fish Pathogen Flavobacterium columnare ATCC 49512.</title>
        <authorList>
            <person name="Tekedar H.C."/>
            <person name="Karsi A."/>
            <person name="Gillaspy A.F."/>
            <person name="Dyer D.W."/>
            <person name="Benton N.R."/>
            <person name="Zaitshik J."/>
            <person name="Vamenta S."/>
            <person name="Banes M.M."/>
            <person name="Gulsoy N."/>
            <person name="Aboko-Cole M."/>
            <person name="Waldbieser G.C."/>
            <person name="Lawrence M.L."/>
        </authorList>
    </citation>
    <scope>NUCLEOTIDE SEQUENCE [LARGE SCALE GENOMIC DNA]</scope>
    <source>
        <strain evidence="8">ATCC 49512 / CIP 103533 / TG 44/87</strain>
    </source>
</reference>
<feature type="domain" description="Peptidase S49" evidence="6">
    <location>
        <begin position="111"/>
        <end position="253"/>
    </location>
</feature>
<evidence type="ECO:0000313" key="7">
    <source>
        <dbReference type="EMBL" id="AEW85908.1"/>
    </source>
</evidence>
<keyword evidence="5" id="KW-0175">Coiled coil</keyword>
<dbReference type="CDD" id="cd07023">
    <property type="entry name" value="S49_Sppa_N_C"/>
    <property type="match status" value="1"/>
</dbReference>
<dbReference type="KEGG" id="fco:FCOL_05415"/>
<evidence type="ECO:0000256" key="5">
    <source>
        <dbReference type="SAM" id="Coils"/>
    </source>
</evidence>
<evidence type="ECO:0000256" key="1">
    <source>
        <dbReference type="ARBA" id="ARBA00008683"/>
    </source>
</evidence>
<evidence type="ECO:0000256" key="4">
    <source>
        <dbReference type="ARBA" id="ARBA00022825"/>
    </source>
</evidence>
<proteinExistence type="inferred from homology"/>
<dbReference type="EMBL" id="CP003222">
    <property type="protein sequence ID" value="AEW85908.1"/>
    <property type="molecule type" value="Genomic_DNA"/>
</dbReference>
<comment type="similarity">
    <text evidence="1">Belongs to the peptidase S49 family.</text>
</comment>
<organism evidence="7 8">
    <name type="scientific">Flavobacterium columnare (strain ATCC 49512 / CIP 103533 / TG 44/87)</name>
    <dbReference type="NCBI Taxonomy" id="1041826"/>
    <lineage>
        <taxon>Bacteria</taxon>
        <taxon>Pseudomonadati</taxon>
        <taxon>Bacteroidota</taxon>
        <taxon>Flavobacteriia</taxon>
        <taxon>Flavobacteriales</taxon>
        <taxon>Flavobacteriaceae</taxon>
        <taxon>Flavobacterium</taxon>
    </lineage>
</organism>
<dbReference type="PANTHER" id="PTHR42987">
    <property type="entry name" value="PEPTIDASE S49"/>
    <property type="match status" value="1"/>
</dbReference>
<keyword evidence="8" id="KW-1185">Reference proteome</keyword>
<keyword evidence="2" id="KW-0645">Protease</keyword>
<sequence>MYGVSLIPTAIKIFNNKESSADNREKRIASLQSSVENSGISSTANKVVIVDFIQPVVKFDVYPYWMGTKTYTKILKQLESDESVAGVVLNIDSGGGQVYGTPEFYDFIKNYSKPIVAYTDGYMCSGAYYIAGATQKIIANKRADAIGSIGAYATIIDGNGIIEHFGGKVHTLYATHSTDKNSEYRAVIDNADYEPYIKNQLDPIVETFVSDMKAMRPQLKEEVFNGGTWTGEQALSLGLIDEHGTLDTAVQTVFNLSQNSNSKSNHMNTKSLPKVEATLGLDAPLALNENGSYLNVEQLDALETRLDSLESEKANLEEQLATSNTSKENAVNAITAQLTEVKNNAQKVESSVDAILTKAGMSTEGTLAEKLSALETKAEAYGKGDGAKGTTPRIDANASVTYDFIDKEAGHNKLIDSVLGS</sequence>